<gene>
    <name evidence="5" type="primary">g3952</name>
    <name evidence="5" type="ORF">EsDP_00003952</name>
</gene>
<comment type="caution">
    <text evidence="5">The sequence shown here is derived from an EMBL/GenBank/DDBJ whole genome shotgun (WGS) entry which is preliminary data.</text>
</comment>
<evidence type="ECO:0000259" key="4">
    <source>
        <dbReference type="Pfam" id="PF00171"/>
    </source>
</evidence>
<dbReference type="InterPro" id="IPR012394">
    <property type="entry name" value="Aldehyde_DH_NAD(P)"/>
</dbReference>
<dbReference type="InterPro" id="IPR016161">
    <property type="entry name" value="Ald_DH/histidinol_DH"/>
</dbReference>
<dbReference type="Gene3D" id="3.40.605.10">
    <property type="entry name" value="Aldehyde Dehydrogenase, Chain A, domain 1"/>
    <property type="match status" value="1"/>
</dbReference>
<keyword evidence="6" id="KW-1185">Reference proteome</keyword>
<evidence type="ECO:0000256" key="3">
    <source>
        <dbReference type="PIRNR" id="PIRNR036492"/>
    </source>
</evidence>
<protein>
    <recommendedName>
        <fullName evidence="3">Aldehyde dehydrogenase</fullName>
    </recommendedName>
</protein>
<dbReference type="SUPFAM" id="SSF53720">
    <property type="entry name" value="ALDH-like"/>
    <property type="match status" value="1"/>
</dbReference>
<proteinExistence type="inferred from homology"/>
<dbReference type="PIRSF" id="PIRSF036492">
    <property type="entry name" value="ALDH"/>
    <property type="match status" value="1"/>
</dbReference>
<dbReference type="EMBL" id="BAAFGZ010000139">
    <property type="protein sequence ID" value="GAB0135621.1"/>
    <property type="molecule type" value="Genomic_DNA"/>
</dbReference>
<evidence type="ECO:0000256" key="1">
    <source>
        <dbReference type="ARBA" id="ARBA00009986"/>
    </source>
</evidence>
<dbReference type="Pfam" id="PF00171">
    <property type="entry name" value="Aldedh"/>
    <property type="match status" value="1"/>
</dbReference>
<reference evidence="6" key="1">
    <citation type="submission" date="2024-06" db="EMBL/GenBank/DDBJ databases">
        <title>Draft Genome Sequences of Epichloe bromicola Strains Isolated from Elymus ciliaris.</title>
        <authorList>
            <consortium name="Epichloe bromicola genome sequencing consortium"/>
            <person name="Miura A."/>
            <person name="Imano S."/>
            <person name="Ashida A."/>
            <person name="Sato I."/>
            <person name="Chiba S."/>
            <person name="Tanaka A."/>
            <person name="Camagna M."/>
            <person name="Takemoto D."/>
        </authorList>
    </citation>
    <scope>NUCLEOTIDE SEQUENCE [LARGE SCALE GENOMIC DNA]</scope>
    <source>
        <strain evidence="6">DP</strain>
    </source>
</reference>
<dbReference type="InterPro" id="IPR016163">
    <property type="entry name" value="Ald_DH_C"/>
</dbReference>
<organism evidence="5 6">
    <name type="scientific">Epichloe bromicola</name>
    <dbReference type="NCBI Taxonomy" id="79588"/>
    <lineage>
        <taxon>Eukaryota</taxon>
        <taxon>Fungi</taxon>
        <taxon>Dikarya</taxon>
        <taxon>Ascomycota</taxon>
        <taxon>Pezizomycotina</taxon>
        <taxon>Sordariomycetes</taxon>
        <taxon>Hypocreomycetidae</taxon>
        <taxon>Hypocreales</taxon>
        <taxon>Clavicipitaceae</taxon>
        <taxon>Epichloe</taxon>
    </lineage>
</organism>
<dbReference type="Gene3D" id="3.40.309.10">
    <property type="entry name" value="Aldehyde Dehydrogenase, Chain A, domain 2"/>
    <property type="match status" value="1"/>
</dbReference>
<dbReference type="InterPro" id="IPR016162">
    <property type="entry name" value="Ald_DH_N"/>
</dbReference>
<dbReference type="PROSITE" id="PS00070">
    <property type="entry name" value="ALDEHYDE_DEHYDR_CYS"/>
    <property type="match status" value="1"/>
</dbReference>
<comment type="similarity">
    <text evidence="1 3">Belongs to the aldehyde dehydrogenase family.</text>
</comment>
<dbReference type="PANTHER" id="PTHR43570:SF16">
    <property type="entry name" value="ALDEHYDE DEHYDROGENASE TYPE III, ISOFORM Q"/>
    <property type="match status" value="1"/>
</dbReference>
<keyword evidence="2 3" id="KW-0560">Oxidoreductase</keyword>
<name>A0ABQ0CQB2_9HYPO</name>
<evidence type="ECO:0000313" key="6">
    <source>
        <dbReference type="Proteomes" id="UP001562357"/>
    </source>
</evidence>
<dbReference type="Proteomes" id="UP001562357">
    <property type="component" value="Unassembled WGS sequence"/>
</dbReference>
<evidence type="ECO:0000256" key="2">
    <source>
        <dbReference type="ARBA" id="ARBA00023002"/>
    </source>
</evidence>
<accession>A0ABQ0CQB2</accession>
<dbReference type="InterPro" id="IPR016160">
    <property type="entry name" value="Ald_DH_CS_CYS"/>
</dbReference>
<dbReference type="CDD" id="cd07135">
    <property type="entry name" value="ALDH_F14-YMR110C"/>
    <property type="match status" value="1"/>
</dbReference>
<evidence type="ECO:0000313" key="5">
    <source>
        <dbReference type="EMBL" id="GAB0135621.1"/>
    </source>
</evidence>
<feature type="domain" description="Aldehyde dehydrogenase" evidence="4">
    <location>
        <begin position="40"/>
        <end position="466"/>
    </location>
</feature>
<dbReference type="InterPro" id="IPR015590">
    <property type="entry name" value="Aldehyde_DH_dom"/>
</dbReference>
<sequence length="548" mass="60888">MSSYSSEAQVDEVSLRQQAAFSPLHSSQSSALPIKLINPTHQAIKTVTATFRSHRTKNLEWRIKQLRKTWWMLEDNRERIVQALSADLNKHRQEALPVDVAGIQNACLEALANIKEWTKDEKPRRTDPFNLFGGARIRKEPKGVSLIISAWNYPFMETFEPMICAIAAGCTAVLKPSELAPASERLIAEIVPKYLDQSAIRVVTAGPKEMNYLLEQKWHHIFFTGSTAVGKIVYAKAAPNLTTVTLELGGRGPAIVTPSADIDLAAKRIANAKFMNAGQICVGVNHVFVDPSIKHKFIAALTRYFDQYRSGQSRQPAYATRIVNDRHFRRLDSLLENTQGTIVYGGDRNPENRFFAPTIVDGVTTSDPLLSEELFGPILPVLDATLDQAISYTAEHDHPLALYGFTSSDQEKQKILRQTNSGGVTFNDAILHMMVKDAPFGGVGGSGMGAYHGPYGFKEFTHLRTVVNVPGWMELLLKVRYAPYSDRKAVDMIKATGARSSVPFDRNGNDVFSLGGLLTKSLVAVLFFALLRWKGWSVSDLLEIIKRK</sequence>
<dbReference type="PANTHER" id="PTHR43570">
    <property type="entry name" value="ALDEHYDE DEHYDROGENASE"/>
    <property type="match status" value="1"/>
</dbReference>